<dbReference type="GO" id="GO:0006351">
    <property type="term" value="P:DNA-templated transcription"/>
    <property type="evidence" value="ECO:0007669"/>
    <property type="project" value="UniProtKB-UniRule"/>
</dbReference>
<keyword evidence="5 11" id="KW-0808">Transferase</keyword>
<proteinExistence type="inferred from homology"/>
<dbReference type="STRING" id="43775.SAMN04489760_10253"/>
<reference evidence="13 14" key="1">
    <citation type="submission" date="2016-10" db="EMBL/GenBank/DDBJ databases">
        <authorList>
            <person name="de Groot N.N."/>
        </authorList>
    </citation>
    <scope>NUCLEOTIDE SEQUENCE [LARGE SCALE GENOMIC DNA]</scope>
    <source>
        <strain evidence="13 14">DSM 8423</strain>
    </source>
</reference>
<keyword evidence="7 11" id="KW-0804">Transcription</keyword>
<dbReference type="InterPro" id="IPR036603">
    <property type="entry name" value="RBP11-like"/>
</dbReference>
<evidence type="ECO:0000256" key="3">
    <source>
        <dbReference type="ARBA" id="ARBA00015972"/>
    </source>
</evidence>
<evidence type="ECO:0000256" key="9">
    <source>
        <dbReference type="ARBA" id="ARBA00033070"/>
    </source>
</evidence>
<dbReference type="GO" id="GO:0046983">
    <property type="term" value="F:protein dimerization activity"/>
    <property type="evidence" value="ECO:0007669"/>
    <property type="project" value="InterPro"/>
</dbReference>
<dbReference type="Gene3D" id="1.10.150.20">
    <property type="entry name" value="5' to 3' exonuclease, C-terminal subdomain"/>
    <property type="match status" value="1"/>
</dbReference>
<feature type="region of interest" description="Alpha N-terminal domain (alpha-NTD)" evidence="11">
    <location>
        <begin position="1"/>
        <end position="239"/>
    </location>
</feature>
<dbReference type="Pfam" id="PF01000">
    <property type="entry name" value="RNA_pol_A_bac"/>
    <property type="match status" value="1"/>
</dbReference>
<dbReference type="InterPro" id="IPR011773">
    <property type="entry name" value="DNA-dir_RpoA"/>
</dbReference>
<dbReference type="CDD" id="cd06928">
    <property type="entry name" value="RNAP_alpha_NTD"/>
    <property type="match status" value="1"/>
</dbReference>
<evidence type="ECO:0000256" key="1">
    <source>
        <dbReference type="ARBA" id="ARBA00007123"/>
    </source>
</evidence>
<dbReference type="OrthoDB" id="9805706at2"/>
<name>A0A1H7URD6_9BACT</name>
<evidence type="ECO:0000313" key="13">
    <source>
        <dbReference type="EMBL" id="SEL99560.1"/>
    </source>
</evidence>
<dbReference type="NCBIfam" id="NF003513">
    <property type="entry name" value="PRK05182.1-2"/>
    <property type="match status" value="1"/>
</dbReference>
<comment type="function">
    <text evidence="11">DNA-dependent RNA polymerase catalyzes the transcription of DNA into RNA using the four ribonucleoside triphosphates as substrates.</text>
</comment>
<dbReference type="AlphaFoldDB" id="A0A1H7URD6"/>
<comment type="domain">
    <text evidence="11">The N-terminal domain is essential for RNAP assembly and basal transcription, whereas the C-terminal domain is involved in interaction with transcriptional regulators and with upstream promoter elements.</text>
</comment>
<dbReference type="SUPFAM" id="SSF47789">
    <property type="entry name" value="C-terminal domain of RNA polymerase alpha subunit"/>
    <property type="match status" value="1"/>
</dbReference>
<dbReference type="Gene3D" id="2.170.120.12">
    <property type="entry name" value="DNA-directed RNA polymerase, insert domain"/>
    <property type="match status" value="1"/>
</dbReference>
<evidence type="ECO:0000256" key="5">
    <source>
        <dbReference type="ARBA" id="ARBA00022679"/>
    </source>
</evidence>
<dbReference type="NCBIfam" id="TIGR02027">
    <property type="entry name" value="rpoA"/>
    <property type="match status" value="1"/>
</dbReference>
<dbReference type="GO" id="GO:0000428">
    <property type="term" value="C:DNA-directed RNA polymerase complex"/>
    <property type="evidence" value="ECO:0007669"/>
    <property type="project" value="UniProtKB-KW"/>
</dbReference>
<evidence type="ECO:0000256" key="4">
    <source>
        <dbReference type="ARBA" id="ARBA00022478"/>
    </source>
</evidence>
<dbReference type="Proteomes" id="UP000198744">
    <property type="component" value="Unassembled WGS sequence"/>
</dbReference>
<evidence type="ECO:0000256" key="11">
    <source>
        <dbReference type="HAMAP-Rule" id="MF_00059"/>
    </source>
</evidence>
<evidence type="ECO:0000256" key="6">
    <source>
        <dbReference type="ARBA" id="ARBA00022695"/>
    </source>
</evidence>
<keyword evidence="6 11" id="KW-0548">Nucleotidyltransferase</keyword>
<gene>
    <name evidence="11" type="primary">rpoA</name>
    <name evidence="13" type="ORF">SAMN04489760_10253</name>
</gene>
<dbReference type="FunFam" id="1.10.150.20:FF:000001">
    <property type="entry name" value="DNA-directed RNA polymerase subunit alpha"/>
    <property type="match status" value="1"/>
</dbReference>
<protein>
    <recommendedName>
        <fullName evidence="3 11">DNA-directed RNA polymerase subunit alpha</fullName>
        <shortName evidence="11">RNAP subunit alpha</shortName>
        <ecNumber evidence="2 11">2.7.7.6</ecNumber>
    </recommendedName>
    <alternativeName>
        <fullName evidence="9 11">RNA polymerase subunit alpha</fullName>
    </alternativeName>
    <alternativeName>
        <fullName evidence="8 11">Transcriptase subunit alpha</fullName>
    </alternativeName>
</protein>
<organism evidence="13 14">
    <name type="scientific">Syntrophus gentianae</name>
    <dbReference type="NCBI Taxonomy" id="43775"/>
    <lineage>
        <taxon>Bacteria</taxon>
        <taxon>Pseudomonadati</taxon>
        <taxon>Thermodesulfobacteriota</taxon>
        <taxon>Syntrophia</taxon>
        <taxon>Syntrophales</taxon>
        <taxon>Syntrophaceae</taxon>
        <taxon>Syntrophus</taxon>
    </lineage>
</organism>
<dbReference type="GO" id="GO:0005737">
    <property type="term" value="C:cytoplasm"/>
    <property type="evidence" value="ECO:0007669"/>
    <property type="project" value="UniProtKB-ARBA"/>
</dbReference>
<dbReference type="HAMAP" id="MF_00059">
    <property type="entry name" value="RNApol_bact_RpoA"/>
    <property type="match status" value="1"/>
</dbReference>
<feature type="region of interest" description="Alpha C-terminal domain (alpha-CTD)" evidence="11">
    <location>
        <begin position="254"/>
        <end position="343"/>
    </location>
</feature>
<evidence type="ECO:0000259" key="12">
    <source>
        <dbReference type="SMART" id="SM00662"/>
    </source>
</evidence>
<dbReference type="SUPFAM" id="SSF55257">
    <property type="entry name" value="RBP11-like subunits of RNA polymerase"/>
    <property type="match status" value="1"/>
</dbReference>
<dbReference type="RefSeq" id="WP_093881983.1">
    <property type="nucleotide sequence ID" value="NZ_FOBS01000002.1"/>
</dbReference>
<dbReference type="NCBIfam" id="NF003519">
    <property type="entry name" value="PRK05182.2-5"/>
    <property type="match status" value="1"/>
</dbReference>
<dbReference type="EC" id="2.7.7.6" evidence="2 11"/>
<sequence length="343" mass="38302">MVKNWCSLIRPRRIEIDENTHTRFYGEFVCQPLERGFGITLGNALRRVLLSSIQGAAIVSVKIDNVLHEFSTVPGVKEDVTDIILNLKGVRLKLFSDGPRVIRIDTKKEGIITAADILTDGTVEVLNADHYIASRSGDIPFRMEMIVNSGRGYVPAKKEKDIDQPEGTINIDALHSPIKKVNYTVTHARVGQVADYDKLSLEVWTDGNVLPEDAVALAAKILKQQLQVFVGLHTVIGGEEIEEEEETISEKENLNDILLRHVEDLELSVRSANCLKNAGINQIGELVQKSEAEMLKTKNFGRKSLSEIKEILAEYGLTFGMKLDFAPWNKEIREETAEIPEEG</sequence>
<accession>A0A1H7URD6</accession>
<keyword evidence="4 11" id="KW-0240">DNA-directed RNA polymerase</keyword>
<dbReference type="InterPro" id="IPR011262">
    <property type="entry name" value="DNA-dir_RNA_pol_insert"/>
</dbReference>
<keyword evidence="14" id="KW-1185">Reference proteome</keyword>
<evidence type="ECO:0000256" key="8">
    <source>
        <dbReference type="ARBA" id="ARBA00032524"/>
    </source>
</evidence>
<dbReference type="FunFam" id="2.170.120.12:FF:000001">
    <property type="entry name" value="DNA-directed RNA polymerase subunit alpha"/>
    <property type="match status" value="1"/>
</dbReference>
<dbReference type="Gene3D" id="3.30.1360.10">
    <property type="entry name" value="RNA polymerase, RBP11-like subunit"/>
    <property type="match status" value="1"/>
</dbReference>
<dbReference type="GO" id="GO:0003899">
    <property type="term" value="F:DNA-directed RNA polymerase activity"/>
    <property type="evidence" value="ECO:0007669"/>
    <property type="project" value="UniProtKB-UniRule"/>
</dbReference>
<comment type="subunit">
    <text evidence="11">Homodimer. The RNAP catalytic core consists of 2 alpha, 1 beta, 1 beta' and 1 omega subunit. When a sigma factor is associated with the core the holoenzyme is formed, which can initiate transcription.</text>
</comment>
<dbReference type="EMBL" id="FOBS01000002">
    <property type="protein sequence ID" value="SEL99560.1"/>
    <property type="molecule type" value="Genomic_DNA"/>
</dbReference>
<dbReference type="Pfam" id="PF03118">
    <property type="entry name" value="RNA_pol_A_CTD"/>
    <property type="match status" value="1"/>
</dbReference>
<evidence type="ECO:0000256" key="10">
    <source>
        <dbReference type="ARBA" id="ARBA00048552"/>
    </source>
</evidence>
<dbReference type="GO" id="GO:0003677">
    <property type="term" value="F:DNA binding"/>
    <property type="evidence" value="ECO:0007669"/>
    <property type="project" value="UniProtKB-UniRule"/>
</dbReference>
<evidence type="ECO:0000313" key="14">
    <source>
        <dbReference type="Proteomes" id="UP000198744"/>
    </source>
</evidence>
<evidence type="ECO:0000256" key="7">
    <source>
        <dbReference type="ARBA" id="ARBA00023163"/>
    </source>
</evidence>
<evidence type="ECO:0000256" key="2">
    <source>
        <dbReference type="ARBA" id="ARBA00012418"/>
    </source>
</evidence>
<comment type="catalytic activity">
    <reaction evidence="10 11">
        <text>RNA(n) + a ribonucleoside 5'-triphosphate = RNA(n+1) + diphosphate</text>
        <dbReference type="Rhea" id="RHEA:21248"/>
        <dbReference type="Rhea" id="RHEA-COMP:14527"/>
        <dbReference type="Rhea" id="RHEA-COMP:17342"/>
        <dbReference type="ChEBI" id="CHEBI:33019"/>
        <dbReference type="ChEBI" id="CHEBI:61557"/>
        <dbReference type="ChEBI" id="CHEBI:140395"/>
        <dbReference type="EC" id="2.7.7.6"/>
    </reaction>
</comment>
<dbReference type="InterPro" id="IPR011263">
    <property type="entry name" value="DNA-dir_RNA_pol_RpoA/D/Rpb3"/>
</dbReference>
<dbReference type="SMART" id="SM00662">
    <property type="entry name" value="RPOLD"/>
    <property type="match status" value="1"/>
</dbReference>
<dbReference type="InterPro" id="IPR011260">
    <property type="entry name" value="RNAP_asu_C"/>
</dbReference>
<dbReference type="InterPro" id="IPR036643">
    <property type="entry name" value="RNApol_insert_sf"/>
</dbReference>
<comment type="similarity">
    <text evidence="1 11">Belongs to the RNA polymerase alpha chain family.</text>
</comment>
<dbReference type="SUPFAM" id="SSF56553">
    <property type="entry name" value="Insert subdomain of RNA polymerase alpha subunit"/>
    <property type="match status" value="1"/>
</dbReference>
<dbReference type="Pfam" id="PF01193">
    <property type="entry name" value="RNA_pol_L"/>
    <property type="match status" value="1"/>
</dbReference>
<feature type="domain" description="DNA-directed RNA polymerase RpoA/D/Rpb3-type" evidence="12">
    <location>
        <begin position="25"/>
        <end position="232"/>
    </location>
</feature>